<accession>A0A7K0D7M3</accession>
<dbReference type="EMBL" id="WEGK01000011">
    <property type="protein sequence ID" value="MQY21717.1"/>
    <property type="molecule type" value="Genomic_DNA"/>
</dbReference>
<organism evidence="3 4">
    <name type="scientific">Nocardia macrotermitis</name>
    <dbReference type="NCBI Taxonomy" id="2585198"/>
    <lineage>
        <taxon>Bacteria</taxon>
        <taxon>Bacillati</taxon>
        <taxon>Actinomycetota</taxon>
        <taxon>Actinomycetes</taxon>
        <taxon>Mycobacteriales</taxon>
        <taxon>Nocardiaceae</taxon>
        <taxon>Nocardia</taxon>
    </lineage>
</organism>
<dbReference type="GO" id="GO:0016787">
    <property type="term" value="F:hydrolase activity"/>
    <property type="evidence" value="ECO:0007669"/>
    <property type="project" value="InterPro"/>
</dbReference>
<dbReference type="RefSeq" id="WP_153412748.1">
    <property type="nucleotide sequence ID" value="NZ_WEGK01000011.1"/>
</dbReference>
<evidence type="ECO:0000313" key="3">
    <source>
        <dbReference type="EMBL" id="MQY21717.1"/>
    </source>
</evidence>
<dbReference type="Gene3D" id="3.40.50.1820">
    <property type="entry name" value="alpha/beta hydrolase"/>
    <property type="match status" value="1"/>
</dbReference>
<name>A0A7K0D7M3_9NOCA</name>
<dbReference type="PANTHER" id="PTHR22946">
    <property type="entry name" value="DIENELACTONE HYDROLASE DOMAIN-CONTAINING PROTEIN-RELATED"/>
    <property type="match status" value="1"/>
</dbReference>
<dbReference type="SUPFAM" id="SSF53474">
    <property type="entry name" value="alpha/beta-Hydrolases"/>
    <property type="match status" value="1"/>
</dbReference>
<feature type="domain" description="Dienelactone hydrolase" evidence="2">
    <location>
        <begin position="19"/>
        <end position="233"/>
    </location>
</feature>
<comment type="similarity">
    <text evidence="1">Belongs to the AB hydrolase superfamily.</text>
</comment>
<dbReference type="InterPro" id="IPR002925">
    <property type="entry name" value="Dienelactn_hydro"/>
</dbReference>
<keyword evidence="4" id="KW-1185">Reference proteome</keyword>
<gene>
    <name evidence="3" type="ORF">NRB20_48300</name>
</gene>
<dbReference type="InterPro" id="IPR029058">
    <property type="entry name" value="AB_hydrolase_fold"/>
</dbReference>
<evidence type="ECO:0000313" key="4">
    <source>
        <dbReference type="Proteomes" id="UP000438448"/>
    </source>
</evidence>
<dbReference type="PANTHER" id="PTHR22946:SF0">
    <property type="entry name" value="DIENELACTONE HYDROLASE DOMAIN-CONTAINING PROTEIN"/>
    <property type="match status" value="1"/>
</dbReference>
<dbReference type="OrthoDB" id="3208682at2"/>
<dbReference type="Proteomes" id="UP000438448">
    <property type="component" value="Unassembled WGS sequence"/>
</dbReference>
<dbReference type="Pfam" id="PF01738">
    <property type="entry name" value="DLH"/>
    <property type="match status" value="1"/>
</dbReference>
<reference evidence="3 4" key="1">
    <citation type="submission" date="2019-10" db="EMBL/GenBank/DDBJ databases">
        <title>Nocardia macrotermitis sp. nov. and Nocardia aurantia sp. nov., isolated from the gut of fungus growing-termite Macrotermes natalensis.</title>
        <authorList>
            <person name="Benndorf R."/>
            <person name="Schwitalla J."/>
            <person name="Martin K."/>
            <person name="De Beer W."/>
            <person name="Kaster A.-K."/>
            <person name="Vollmers J."/>
            <person name="Poulsen M."/>
            <person name="Beemelmanns C."/>
        </authorList>
    </citation>
    <scope>NUCLEOTIDE SEQUENCE [LARGE SCALE GENOMIC DNA]</scope>
    <source>
        <strain evidence="3 4">RB20</strain>
    </source>
</reference>
<comment type="caution">
    <text evidence="3">The sequence shown here is derived from an EMBL/GenBank/DDBJ whole genome shotgun (WGS) entry which is preliminary data.</text>
</comment>
<protein>
    <recommendedName>
        <fullName evidence="2">Dienelactone hydrolase domain-containing protein</fullName>
    </recommendedName>
</protein>
<dbReference type="AlphaFoldDB" id="A0A7K0D7M3"/>
<proteinExistence type="inferred from homology"/>
<dbReference type="InterPro" id="IPR050261">
    <property type="entry name" value="FrsA_esterase"/>
</dbReference>
<sequence length="252" mass="27114">MAIICNAHTYRDGKTDLTGVLYRDFASGPSPAILLIHGGAGLDEHARDQAQRWARLGYTVFACDMYGDGIVGDRERVMKTVTTLSDDAAMLVRRAETAMSLLTDITGHDRIAVVGYCFGGMAALQLARSGSSVRAAVSIHGSLRTQNPAAPGAVRARILVCHGATDPHVPLADLTAFADEMDRARADWQFNIYGDAAHGFTHKHATPGGIPGVAYNESADRRSFEDAQRILDTVFRPDAGSETSFPAPRRTE</sequence>
<evidence type="ECO:0000259" key="2">
    <source>
        <dbReference type="Pfam" id="PF01738"/>
    </source>
</evidence>
<evidence type="ECO:0000256" key="1">
    <source>
        <dbReference type="ARBA" id="ARBA00008645"/>
    </source>
</evidence>